<dbReference type="Pfam" id="PF08450">
    <property type="entry name" value="SGL"/>
    <property type="match status" value="1"/>
</dbReference>
<dbReference type="InterPro" id="IPR011042">
    <property type="entry name" value="6-blade_b-propeller_TolB-like"/>
</dbReference>
<protein>
    <recommendedName>
        <fullName evidence="1">SMP-30/Gluconolactonase/LRE-like region domain-containing protein</fullName>
    </recommendedName>
</protein>
<reference evidence="2" key="2">
    <citation type="submission" date="2020-09" db="EMBL/GenBank/DDBJ databases">
        <authorList>
            <person name="Sun Q."/>
            <person name="Zhou Y."/>
        </authorList>
    </citation>
    <scope>NUCLEOTIDE SEQUENCE</scope>
    <source>
        <strain evidence="2">CGMCC 4.7110</strain>
    </source>
</reference>
<dbReference type="SUPFAM" id="SSF63829">
    <property type="entry name" value="Calcium-dependent phosphotriesterase"/>
    <property type="match status" value="1"/>
</dbReference>
<dbReference type="Gene3D" id="2.120.10.30">
    <property type="entry name" value="TolB, C-terminal domain"/>
    <property type="match status" value="1"/>
</dbReference>
<reference evidence="2" key="1">
    <citation type="journal article" date="2014" name="Int. J. Syst. Evol. Microbiol.">
        <title>Complete genome sequence of Corynebacterium casei LMG S-19264T (=DSM 44701T), isolated from a smear-ripened cheese.</title>
        <authorList>
            <consortium name="US DOE Joint Genome Institute (JGI-PGF)"/>
            <person name="Walter F."/>
            <person name="Albersmeier A."/>
            <person name="Kalinowski J."/>
            <person name="Ruckert C."/>
        </authorList>
    </citation>
    <scope>NUCLEOTIDE SEQUENCE</scope>
    <source>
        <strain evidence="2">CGMCC 4.7110</strain>
    </source>
</reference>
<keyword evidence="3" id="KW-1185">Reference proteome</keyword>
<gene>
    <name evidence="2" type="ORF">GCM10011578_018630</name>
</gene>
<accession>A0A917X9P4</accession>
<dbReference type="Proteomes" id="UP000653411">
    <property type="component" value="Unassembled WGS sequence"/>
</dbReference>
<evidence type="ECO:0000313" key="2">
    <source>
        <dbReference type="EMBL" id="GGM97974.1"/>
    </source>
</evidence>
<dbReference type="AlphaFoldDB" id="A0A917X9P4"/>
<proteinExistence type="predicted"/>
<feature type="domain" description="SMP-30/Gluconolactonase/LRE-like region" evidence="1">
    <location>
        <begin position="12"/>
        <end position="225"/>
    </location>
</feature>
<organism evidence="2 3">
    <name type="scientific">Streptomyces fuscichromogenes</name>
    <dbReference type="NCBI Taxonomy" id="1324013"/>
    <lineage>
        <taxon>Bacteria</taxon>
        <taxon>Bacillati</taxon>
        <taxon>Actinomycetota</taxon>
        <taxon>Actinomycetes</taxon>
        <taxon>Kitasatosporales</taxon>
        <taxon>Streptomycetaceae</taxon>
        <taxon>Streptomyces</taxon>
    </lineage>
</organism>
<sequence>MDTLAEGGSFFEGPRWHAGRWWVSDFFRHGVFSCAADGGDLRLEAVLDKQPSGLGREADGCLLIVSMLDRRLPRRTRSGALEVVADLGSLAEGPCNDTVVDPAGRAWIGSFGRVADRIPWHGDFGMLAGAPPYAPSALLRVDPGGTASAAADGLLFPNGCVITGCVITGCVITADGSTLIAEEMFAARYTAFTIAGDGSLVDRRVWAELPGACPDGCCLDAAGRVVRRRRGLRVSAGRTGRARRRQGGPARRIHDVRVHARRPLGRHAAPVLCTRCPCAAPGARR</sequence>
<name>A0A917X9P4_9ACTN</name>
<dbReference type="InterPro" id="IPR013658">
    <property type="entry name" value="SGL"/>
</dbReference>
<dbReference type="RefSeq" id="WP_229712903.1">
    <property type="nucleotide sequence ID" value="NZ_BMML01000003.1"/>
</dbReference>
<comment type="caution">
    <text evidence="2">The sequence shown here is derived from an EMBL/GenBank/DDBJ whole genome shotgun (WGS) entry which is preliminary data.</text>
</comment>
<dbReference type="EMBL" id="BMML01000003">
    <property type="protein sequence ID" value="GGM97974.1"/>
    <property type="molecule type" value="Genomic_DNA"/>
</dbReference>
<evidence type="ECO:0000259" key="1">
    <source>
        <dbReference type="Pfam" id="PF08450"/>
    </source>
</evidence>
<evidence type="ECO:0000313" key="3">
    <source>
        <dbReference type="Proteomes" id="UP000653411"/>
    </source>
</evidence>